<dbReference type="Proteomes" id="UP001418444">
    <property type="component" value="Unassembled WGS sequence"/>
</dbReference>
<gene>
    <name evidence="1" type="ORF">GCM10022231_24030</name>
</gene>
<organism evidence="1 2">
    <name type="scientific">Gordonia caeni</name>
    <dbReference type="NCBI Taxonomy" id="1007097"/>
    <lineage>
        <taxon>Bacteria</taxon>
        <taxon>Bacillati</taxon>
        <taxon>Actinomycetota</taxon>
        <taxon>Actinomycetes</taxon>
        <taxon>Mycobacteriales</taxon>
        <taxon>Gordoniaceae</taxon>
        <taxon>Gordonia</taxon>
    </lineage>
</organism>
<comment type="caution">
    <text evidence="1">The sequence shown here is derived from an EMBL/GenBank/DDBJ whole genome shotgun (WGS) entry which is preliminary data.</text>
</comment>
<evidence type="ECO:0000313" key="2">
    <source>
        <dbReference type="Proteomes" id="UP001418444"/>
    </source>
</evidence>
<dbReference type="RefSeq" id="WP_344784017.1">
    <property type="nucleotide sequence ID" value="NZ_BAAAZW010000006.1"/>
</dbReference>
<accession>A0ABP7PCE6</accession>
<sequence length="58" mass="6783">MTGPEHVDTQPYERPYACREYAIEREGAPGAHCVLEPGHDGMHRDIRDQPFHVHYPRR</sequence>
<dbReference type="EMBL" id="BAAAZW010000006">
    <property type="protein sequence ID" value="GAA3962986.1"/>
    <property type="molecule type" value="Genomic_DNA"/>
</dbReference>
<name>A0ABP7PCE6_9ACTN</name>
<protein>
    <submittedName>
        <fullName evidence="1">Uncharacterized protein</fullName>
    </submittedName>
</protein>
<proteinExistence type="predicted"/>
<reference evidence="2" key="1">
    <citation type="journal article" date="2019" name="Int. J. Syst. Evol. Microbiol.">
        <title>The Global Catalogue of Microorganisms (GCM) 10K type strain sequencing project: providing services to taxonomists for standard genome sequencing and annotation.</title>
        <authorList>
            <consortium name="The Broad Institute Genomics Platform"/>
            <consortium name="The Broad Institute Genome Sequencing Center for Infectious Disease"/>
            <person name="Wu L."/>
            <person name="Ma J."/>
        </authorList>
    </citation>
    <scope>NUCLEOTIDE SEQUENCE [LARGE SCALE GENOMIC DNA]</scope>
    <source>
        <strain evidence="2">JCM 16923</strain>
    </source>
</reference>
<evidence type="ECO:0000313" key="1">
    <source>
        <dbReference type="EMBL" id="GAA3962986.1"/>
    </source>
</evidence>
<keyword evidence="2" id="KW-1185">Reference proteome</keyword>